<reference evidence="11 12" key="1">
    <citation type="submission" date="2018-02" db="EMBL/GenBank/DDBJ databases">
        <title>Genome sequence of Desulfovibrio carbinolicus DSM 3852.</title>
        <authorList>
            <person name="Wilbanks E."/>
            <person name="Skennerton C.T."/>
            <person name="Orphan V.J."/>
        </authorList>
    </citation>
    <scope>NUCLEOTIDE SEQUENCE [LARGE SCALE GENOMIC DNA]</scope>
    <source>
        <strain evidence="11 12">DSM 3852</strain>
    </source>
</reference>
<feature type="transmembrane region" description="Helical" evidence="9">
    <location>
        <begin position="317"/>
        <end position="341"/>
    </location>
</feature>
<evidence type="ECO:0000256" key="9">
    <source>
        <dbReference type="HAMAP-Rule" id="MF_01464"/>
    </source>
</evidence>
<keyword evidence="5 9" id="KW-0653">Protein transport</keyword>
<evidence type="ECO:0000256" key="2">
    <source>
        <dbReference type="ARBA" id="ARBA00022448"/>
    </source>
</evidence>
<organism evidence="11 12">
    <name type="scientific">Solidesulfovibrio carbinolicus</name>
    <dbReference type="NCBI Taxonomy" id="296842"/>
    <lineage>
        <taxon>Bacteria</taxon>
        <taxon>Pseudomonadati</taxon>
        <taxon>Thermodesulfobacteriota</taxon>
        <taxon>Desulfovibrionia</taxon>
        <taxon>Desulfovibrionales</taxon>
        <taxon>Desulfovibrionaceae</taxon>
        <taxon>Solidesulfovibrio</taxon>
    </lineage>
</organism>
<evidence type="ECO:0000313" key="12">
    <source>
        <dbReference type="Proteomes" id="UP000293296"/>
    </source>
</evidence>
<keyword evidence="6 9" id="KW-1133">Transmembrane helix</keyword>
<dbReference type="InterPro" id="IPR022646">
    <property type="entry name" value="SecD/SecF_CS"/>
</dbReference>
<dbReference type="PRINTS" id="PR01755">
    <property type="entry name" value="SECFTRNLCASE"/>
</dbReference>
<feature type="transmembrane region" description="Helical" evidence="9">
    <location>
        <begin position="293"/>
        <end position="311"/>
    </location>
</feature>
<dbReference type="Pfam" id="PF02355">
    <property type="entry name" value="SecD_SecF_C"/>
    <property type="match status" value="2"/>
</dbReference>
<evidence type="ECO:0000256" key="4">
    <source>
        <dbReference type="ARBA" id="ARBA00022692"/>
    </source>
</evidence>
<comment type="subunit">
    <text evidence="9">Forms a complex with SecD. Part of the essential Sec protein translocation apparatus which comprises SecA, SecYEG and auxiliary proteins SecDF. Other proteins may also be involved.</text>
</comment>
<feature type="transmembrane region" description="Helical" evidence="9">
    <location>
        <begin position="143"/>
        <end position="159"/>
    </location>
</feature>
<dbReference type="GO" id="GO:0043952">
    <property type="term" value="P:protein transport by the Sec complex"/>
    <property type="evidence" value="ECO:0007669"/>
    <property type="project" value="UniProtKB-UniRule"/>
</dbReference>
<comment type="subcellular location">
    <subcellularLocation>
        <location evidence="1 9">Cell membrane</location>
        <topology evidence="1 9">Multi-pass membrane protein</topology>
    </subcellularLocation>
</comment>
<dbReference type="Pfam" id="PF07549">
    <property type="entry name" value="Sec_GG"/>
    <property type="match status" value="1"/>
</dbReference>
<dbReference type="GO" id="GO:0065002">
    <property type="term" value="P:intracellular protein transmembrane transport"/>
    <property type="evidence" value="ECO:0007669"/>
    <property type="project" value="UniProtKB-UniRule"/>
</dbReference>
<evidence type="ECO:0000256" key="1">
    <source>
        <dbReference type="ARBA" id="ARBA00004651"/>
    </source>
</evidence>
<comment type="caution">
    <text evidence="9">Lacks conserved residue(s) required for the propagation of feature annotation.</text>
</comment>
<dbReference type="GO" id="GO:0005886">
    <property type="term" value="C:plasma membrane"/>
    <property type="evidence" value="ECO:0007669"/>
    <property type="project" value="UniProtKB-SubCell"/>
</dbReference>
<keyword evidence="8 9" id="KW-0472">Membrane</keyword>
<keyword evidence="3 9" id="KW-1003">Cell membrane</keyword>
<comment type="function">
    <text evidence="9">Part of the Sec protein translocase complex. Interacts with the SecYEG preprotein conducting channel. SecDF uses the proton motive force (PMF) to complete protein translocation after the ATP-dependent function of SecA.</text>
</comment>
<comment type="similarity">
    <text evidence="9">Belongs to the SecD/SecF family. SecF subfamily.</text>
</comment>
<evidence type="ECO:0000256" key="5">
    <source>
        <dbReference type="ARBA" id="ARBA00022927"/>
    </source>
</evidence>
<dbReference type="NCBIfam" id="TIGR00966">
    <property type="entry name" value="transloc_SecF"/>
    <property type="match status" value="1"/>
</dbReference>
<dbReference type="InterPro" id="IPR022645">
    <property type="entry name" value="SecD/SecF_bac"/>
</dbReference>
<evidence type="ECO:0000256" key="8">
    <source>
        <dbReference type="ARBA" id="ARBA00023136"/>
    </source>
</evidence>
<evidence type="ECO:0000256" key="6">
    <source>
        <dbReference type="ARBA" id="ARBA00022989"/>
    </source>
</evidence>
<dbReference type="RefSeq" id="WP_129351823.1">
    <property type="nucleotide sequence ID" value="NZ_CP026538.1"/>
</dbReference>
<sequence>MVLELIRPGTNINFLKYRKLAYLVSAAIVLAGFISLAVKGGPRFGVDFAGGLTIQVRFAQPMDVERIAKAVEEVGLQGVVVQRFGQEDSNEFLIRASDQDVKGETVQTGVEAALAKNLPGSGFSVQRLEMVGPKVGADLRGKALEAIFYSVLLIAIYISGRFEHRWMAAGLMAAGLAGGIYVLKLVGASTVWLIVAAMLITLALCFVLRLKYALGAVVADLHDILITVGIFSLLNIEFDLTIVAALLTILGYSLNDTIIVYDRIREKLRTTDKSVPFEQVINQSLNETLSRTILTAGTTLITVGCLYVLGGPVIHDFALAMIIGILAGTFSSVFVASPILLDLGSGLNKPEEPSAPKAGPRVNAARA</sequence>
<dbReference type="InterPro" id="IPR022813">
    <property type="entry name" value="SecD/SecF_arch_bac"/>
</dbReference>
<feature type="transmembrane region" description="Helical" evidence="9">
    <location>
        <begin position="20"/>
        <end position="38"/>
    </location>
</feature>
<name>A0A4V0YQS6_9BACT</name>
<keyword evidence="7 9" id="KW-0811">Translocation</keyword>
<feature type="domain" description="Protein export membrane protein SecD/SecF C-terminal" evidence="10">
    <location>
        <begin position="187"/>
        <end position="344"/>
    </location>
</feature>
<dbReference type="PANTHER" id="PTHR30081:SF8">
    <property type="entry name" value="PROTEIN TRANSLOCASE SUBUNIT SECF"/>
    <property type="match status" value="1"/>
</dbReference>
<feature type="domain" description="Protein export membrane protein SecD/SecF C-terminal" evidence="10">
    <location>
        <begin position="122"/>
        <end position="173"/>
    </location>
</feature>
<gene>
    <name evidence="9 11" type="primary">secF</name>
    <name evidence="11" type="ORF">C3Y92_08875</name>
</gene>
<keyword evidence="12" id="KW-1185">Reference proteome</keyword>
<dbReference type="EMBL" id="CP026538">
    <property type="protein sequence ID" value="QAZ67332.1"/>
    <property type="molecule type" value="Genomic_DNA"/>
</dbReference>
<dbReference type="AlphaFoldDB" id="A0A4V0YQS6"/>
<feature type="transmembrane region" description="Helical" evidence="9">
    <location>
        <begin position="240"/>
        <end position="261"/>
    </location>
</feature>
<dbReference type="PANTHER" id="PTHR30081">
    <property type="entry name" value="PROTEIN-EXPORT MEMBRANE PROTEIN SEC"/>
    <property type="match status" value="1"/>
</dbReference>
<evidence type="ECO:0000256" key="7">
    <source>
        <dbReference type="ARBA" id="ARBA00023010"/>
    </source>
</evidence>
<dbReference type="SUPFAM" id="SSF82866">
    <property type="entry name" value="Multidrug efflux transporter AcrB transmembrane domain"/>
    <property type="match status" value="1"/>
</dbReference>
<keyword evidence="4 9" id="KW-0812">Transmembrane</keyword>
<dbReference type="KEGG" id="dcb:C3Y92_08875"/>
<dbReference type="InterPro" id="IPR048634">
    <property type="entry name" value="SecD_SecF_C"/>
</dbReference>
<dbReference type="Gene3D" id="1.20.1640.10">
    <property type="entry name" value="Multidrug efflux transporter AcrB transmembrane domain"/>
    <property type="match status" value="1"/>
</dbReference>
<accession>A0A4V0YQS6</accession>
<keyword evidence="2 9" id="KW-0813">Transport</keyword>
<proteinExistence type="inferred from homology"/>
<dbReference type="HAMAP" id="MF_01464_B">
    <property type="entry name" value="SecF_B"/>
    <property type="match status" value="1"/>
</dbReference>
<feature type="transmembrane region" description="Helical" evidence="9">
    <location>
        <begin position="166"/>
        <end position="183"/>
    </location>
</feature>
<dbReference type="GO" id="GO:0006605">
    <property type="term" value="P:protein targeting"/>
    <property type="evidence" value="ECO:0007669"/>
    <property type="project" value="UniProtKB-UniRule"/>
</dbReference>
<dbReference type="OrthoDB" id="9774769at2"/>
<dbReference type="InterPro" id="IPR005665">
    <property type="entry name" value="SecF_bac"/>
</dbReference>
<evidence type="ECO:0000256" key="3">
    <source>
        <dbReference type="ARBA" id="ARBA00022475"/>
    </source>
</evidence>
<evidence type="ECO:0000313" key="11">
    <source>
        <dbReference type="EMBL" id="QAZ67332.1"/>
    </source>
</evidence>
<protein>
    <recommendedName>
        <fullName evidence="9">Protein-export membrane protein SecF</fullName>
    </recommendedName>
</protein>
<dbReference type="GO" id="GO:0015450">
    <property type="term" value="F:protein-transporting ATPase activity"/>
    <property type="evidence" value="ECO:0007669"/>
    <property type="project" value="InterPro"/>
</dbReference>
<dbReference type="Proteomes" id="UP000293296">
    <property type="component" value="Chromosome"/>
</dbReference>
<evidence type="ECO:0000259" key="10">
    <source>
        <dbReference type="Pfam" id="PF02355"/>
    </source>
</evidence>
<feature type="transmembrane region" description="Helical" evidence="9">
    <location>
        <begin position="189"/>
        <end position="207"/>
    </location>
</feature>